<feature type="domain" description="RING-type" evidence="12">
    <location>
        <begin position="110"/>
        <end position="149"/>
    </location>
</feature>
<dbReference type="Gene3D" id="3.30.40.10">
    <property type="entry name" value="Zinc/RING finger domain, C3HC4 (zinc finger)"/>
    <property type="match status" value="1"/>
</dbReference>
<dbReference type="PROSITE" id="PS00518">
    <property type="entry name" value="ZF_RING_1"/>
    <property type="match status" value="1"/>
</dbReference>
<evidence type="ECO:0000259" key="12">
    <source>
        <dbReference type="PROSITE" id="PS50089"/>
    </source>
</evidence>
<evidence type="ECO:0000256" key="11">
    <source>
        <dbReference type="SAM" id="MobiDB-lite"/>
    </source>
</evidence>
<evidence type="ECO:0000256" key="10">
    <source>
        <dbReference type="SAM" id="Coils"/>
    </source>
</evidence>
<sequence>MAFDPAMPRRAAAEDNIYLDEAEGVILSHTVANLPSRPSSLPRKPSPERLAATRKRMEWDNELPANPNESLNESYTKRNKGKRREFTASEKNVYDTKLSGDEEGVDQERCSICLMGLRDRTIVGVCRHEFCFHCICLWANRSRKCPLCSGDMAAFFLHDLAARIPTKYYLPPLRHMPAVIYPTSPLSRQLATRQERPVRGQQERIEHDELKKQVLRRKEYYKHGLYVKHMGSNRHSRFRPNPNPKQINDSPEQIQRAKAFIRRELRIFPSVHVESLTLYIIFLLKCIDIRSDVMIRIMGEVLDTSSRSAGFPNGTEHFIHELYSFLRSPYRELKKYDEVAKYGAIPQSPPFESRHEPCSSSSLSSCSSYSRPLSPHLNPPLSPLRYRCSPSPFWSPPHQSGCRSPLSRRDIPAHRDELPAHCWQEQHNIRPELRRGRSSSFSQGQQRRDVRNIQDRARKNDLKREREENNRMELLPSPPTKRMRIDDMQEPHMLHRTAACAVDDTGYLANLQNTHDSPPHLNAKVISIRGVAGHKVSTPSLARPSLKERLNKAKMDISDSSQSYVLQQEQSRPSPKGKFTRAKASLSTLNKSKSFQPEAPATAVSLVEKRHSTTRAKIQMRLKLEHERANLRASTQFVSALPSSNTANTLSFSTPTPKNDTERWDEGVEATINRECHKKNEGGCKMETRIERMVEKLNEAETESATKERKALELKLKLLKKKVLGQNRQSSNEVHVED</sequence>
<keyword evidence="8" id="KW-0804">Transcription</keyword>
<reference evidence="13" key="2">
    <citation type="journal article" date="2022" name="Elife">
        <title>Obligate sexual reproduction of a homothallic fungus closely related to the Cryptococcus pathogenic species complex.</title>
        <authorList>
            <person name="Passer A.R."/>
            <person name="Clancey S.A."/>
            <person name="Shea T."/>
            <person name="David-Palma M."/>
            <person name="Averette A.F."/>
            <person name="Boekhout T."/>
            <person name="Porcel B.M."/>
            <person name="Nowrousian M."/>
            <person name="Cuomo C.A."/>
            <person name="Sun S."/>
            <person name="Heitman J."/>
            <person name="Coelho M.A."/>
        </authorList>
    </citation>
    <scope>NUCLEOTIDE SEQUENCE</scope>
    <source>
        <strain evidence="13">CBS 7841</strain>
    </source>
</reference>
<dbReference type="InterPro" id="IPR017907">
    <property type="entry name" value="Znf_RING_CS"/>
</dbReference>
<accession>A0AAJ8JMA3</accession>
<dbReference type="RefSeq" id="XP_066065580.1">
    <property type="nucleotide sequence ID" value="XM_066209483.1"/>
</dbReference>
<evidence type="ECO:0000256" key="2">
    <source>
        <dbReference type="ARBA" id="ARBA00012483"/>
    </source>
</evidence>
<keyword evidence="7" id="KW-0805">Transcription regulation</keyword>
<protein>
    <recommendedName>
        <fullName evidence="2">RING-type E3 ubiquitin transferase</fullName>
        <ecNumber evidence="2">2.3.2.27</ecNumber>
    </recommendedName>
</protein>
<evidence type="ECO:0000313" key="14">
    <source>
        <dbReference type="Proteomes" id="UP000094043"/>
    </source>
</evidence>
<feature type="compositionally biased region" description="Polar residues" evidence="11">
    <location>
        <begin position="558"/>
        <end position="573"/>
    </location>
</feature>
<feature type="coiled-coil region" evidence="10">
    <location>
        <begin position="690"/>
        <end position="729"/>
    </location>
</feature>
<dbReference type="GO" id="GO:0061630">
    <property type="term" value="F:ubiquitin protein ligase activity"/>
    <property type="evidence" value="ECO:0007669"/>
    <property type="project" value="UniProtKB-EC"/>
</dbReference>
<dbReference type="KEGG" id="cdep:91084231"/>
<feature type="region of interest" description="Disordered" evidence="11">
    <location>
        <begin position="56"/>
        <end position="83"/>
    </location>
</feature>
<dbReference type="GeneID" id="91084231"/>
<evidence type="ECO:0000256" key="8">
    <source>
        <dbReference type="ARBA" id="ARBA00023163"/>
    </source>
</evidence>
<keyword evidence="3" id="KW-0808">Transferase</keyword>
<evidence type="ECO:0000256" key="9">
    <source>
        <dbReference type="PROSITE-ProRule" id="PRU00175"/>
    </source>
</evidence>
<evidence type="ECO:0000256" key="4">
    <source>
        <dbReference type="ARBA" id="ARBA00022723"/>
    </source>
</evidence>
<organism evidence="13 14">
    <name type="scientific">Cryptococcus depauperatus CBS 7841</name>
    <dbReference type="NCBI Taxonomy" id="1295531"/>
    <lineage>
        <taxon>Eukaryota</taxon>
        <taxon>Fungi</taxon>
        <taxon>Dikarya</taxon>
        <taxon>Basidiomycota</taxon>
        <taxon>Agaricomycotina</taxon>
        <taxon>Tremellomycetes</taxon>
        <taxon>Tremellales</taxon>
        <taxon>Cryptococcaceae</taxon>
        <taxon>Cryptococcus</taxon>
    </lineage>
</organism>
<dbReference type="PANTHER" id="PTHR46077:SF1">
    <property type="entry name" value="TOP1 BINDING ARGININE_SERINE RICH PROTEIN, E3 UBIQUITIN LIGASE"/>
    <property type="match status" value="1"/>
</dbReference>
<dbReference type="SMART" id="SM00184">
    <property type="entry name" value="RING"/>
    <property type="match status" value="1"/>
</dbReference>
<dbReference type="EC" id="2.3.2.27" evidence="2"/>
<dbReference type="GO" id="GO:0008270">
    <property type="term" value="F:zinc ion binding"/>
    <property type="evidence" value="ECO:0007669"/>
    <property type="project" value="UniProtKB-KW"/>
</dbReference>
<proteinExistence type="predicted"/>
<keyword evidence="4" id="KW-0479">Metal-binding</keyword>
<keyword evidence="10" id="KW-0175">Coiled coil</keyword>
<dbReference type="Pfam" id="PF00097">
    <property type="entry name" value="zf-C3HC4"/>
    <property type="match status" value="1"/>
</dbReference>
<dbReference type="InterPro" id="IPR013083">
    <property type="entry name" value="Znf_RING/FYVE/PHD"/>
</dbReference>
<evidence type="ECO:0000313" key="13">
    <source>
        <dbReference type="EMBL" id="WVN84879.1"/>
    </source>
</evidence>
<dbReference type="AlphaFoldDB" id="A0AAJ8JMA3"/>
<name>A0AAJ8JMA3_9TREE</name>
<dbReference type="PANTHER" id="PTHR46077">
    <property type="entry name" value="E3 UBIQUITIN-PROTEIN LIGASE TOPORS"/>
    <property type="match status" value="1"/>
</dbReference>
<dbReference type="GO" id="GO:0006513">
    <property type="term" value="P:protein monoubiquitination"/>
    <property type="evidence" value="ECO:0007669"/>
    <property type="project" value="TreeGrafter"/>
</dbReference>
<evidence type="ECO:0000256" key="7">
    <source>
        <dbReference type="ARBA" id="ARBA00023015"/>
    </source>
</evidence>
<dbReference type="InterPro" id="IPR001841">
    <property type="entry name" value="Znf_RING"/>
</dbReference>
<dbReference type="GO" id="GO:0000209">
    <property type="term" value="P:protein polyubiquitination"/>
    <property type="evidence" value="ECO:0007669"/>
    <property type="project" value="TreeGrafter"/>
</dbReference>
<dbReference type="PROSITE" id="PS50089">
    <property type="entry name" value="ZF_RING_2"/>
    <property type="match status" value="1"/>
</dbReference>
<evidence type="ECO:0000256" key="5">
    <source>
        <dbReference type="ARBA" id="ARBA00022771"/>
    </source>
</evidence>
<evidence type="ECO:0000256" key="6">
    <source>
        <dbReference type="ARBA" id="ARBA00022833"/>
    </source>
</evidence>
<keyword evidence="14" id="KW-1185">Reference proteome</keyword>
<dbReference type="EMBL" id="CP143784">
    <property type="protein sequence ID" value="WVN84879.1"/>
    <property type="molecule type" value="Genomic_DNA"/>
</dbReference>
<evidence type="ECO:0000256" key="1">
    <source>
        <dbReference type="ARBA" id="ARBA00000900"/>
    </source>
</evidence>
<feature type="region of interest" description="Disordered" evidence="11">
    <location>
        <begin position="429"/>
        <end position="482"/>
    </location>
</feature>
<feature type="compositionally biased region" description="Basic and acidic residues" evidence="11">
    <location>
        <begin position="446"/>
        <end position="471"/>
    </location>
</feature>
<keyword evidence="6" id="KW-0862">Zinc</keyword>
<gene>
    <name evidence="13" type="ORF">L203_100015</name>
</gene>
<evidence type="ECO:0000256" key="3">
    <source>
        <dbReference type="ARBA" id="ARBA00022679"/>
    </source>
</evidence>
<comment type="catalytic activity">
    <reaction evidence="1">
        <text>S-ubiquitinyl-[E2 ubiquitin-conjugating enzyme]-L-cysteine + [acceptor protein]-L-lysine = [E2 ubiquitin-conjugating enzyme]-L-cysteine + N(6)-ubiquitinyl-[acceptor protein]-L-lysine.</text>
        <dbReference type="EC" id="2.3.2.27"/>
    </reaction>
</comment>
<reference evidence="13" key="3">
    <citation type="submission" date="2024-01" db="EMBL/GenBank/DDBJ databases">
        <authorList>
            <person name="Coelho M.A."/>
            <person name="David-Palma M."/>
            <person name="Shea T."/>
            <person name="Sun S."/>
            <person name="Cuomo C.A."/>
            <person name="Heitman J."/>
        </authorList>
    </citation>
    <scope>NUCLEOTIDE SEQUENCE</scope>
    <source>
        <strain evidence="13">CBS 7841</strain>
    </source>
</reference>
<dbReference type="InterPro" id="IPR018957">
    <property type="entry name" value="Znf_C3HC4_RING-type"/>
</dbReference>
<dbReference type="Proteomes" id="UP000094043">
    <property type="component" value="Chromosome 1"/>
</dbReference>
<reference evidence="13" key="1">
    <citation type="submission" date="2016-06" db="EMBL/GenBank/DDBJ databases">
        <authorList>
            <person name="Cuomo C."/>
            <person name="Litvintseva A."/>
            <person name="Heitman J."/>
            <person name="Chen Y."/>
            <person name="Sun S."/>
            <person name="Springer D."/>
            <person name="Dromer F."/>
            <person name="Young S."/>
            <person name="Zeng Q."/>
            <person name="Chapman S."/>
            <person name="Gujja S."/>
            <person name="Saif S."/>
            <person name="Birren B."/>
        </authorList>
    </citation>
    <scope>NUCLEOTIDE SEQUENCE</scope>
    <source>
        <strain evidence="13">CBS 7841</strain>
    </source>
</reference>
<feature type="region of interest" description="Disordered" evidence="11">
    <location>
        <begin position="557"/>
        <end position="580"/>
    </location>
</feature>
<dbReference type="SUPFAM" id="SSF57850">
    <property type="entry name" value="RING/U-box"/>
    <property type="match status" value="1"/>
</dbReference>
<keyword evidence="5 9" id="KW-0863">Zinc-finger</keyword>